<proteinExistence type="predicted"/>
<sequence>MIFGIWKELVSRKNNFKKYKLANEASFFVSPKPLQTKDFMLRCFWIFFHEASMKLAKGVADLAMDTAVLSVAFVILVVGCARNPQIRGNVLATIVGRTFKTAQVVLAHLEEDLIIAREILVRNDKK</sequence>
<comment type="caution">
    <text evidence="1">The sequence shown here is derived from an EMBL/GenBank/DDBJ whole genome shotgun (WGS) entry which is preliminary data.</text>
</comment>
<dbReference type="AlphaFoldDB" id="A0A0G0GC10"/>
<name>A0A0G0GC10_9BACT</name>
<accession>A0A0G0GC10</accession>
<reference evidence="1 2" key="1">
    <citation type="journal article" date="2015" name="Nature">
        <title>rRNA introns, odd ribosomes, and small enigmatic genomes across a large radiation of phyla.</title>
        <authorList>
            <person name="Brown C.T."/>
            <person name="Hug L.A."/>
            <person name="Thomas B.C."/>
            <person name="Sharon I."/>
            <person name="Castelle C.J."/>
            <person name="Singh A."/>
            <person name="Wilkins M.J."/>
            <person name="Williams K.H."/>
            <person name="Banfield J.F."/>
        </authorList>
    </citation>
    <scope>NUCLEOTIDE SEQUENCE [LARGE SCALE GENOMIC DNA]</scope>
</reference>
<organism evidence="1 2">
    <name type="scientific">Candidatus Magasanikbacteria bacterium GW2011_GWC2_37_14</name>
    <dbReference type="NCBI Taxonomy" id="1619046"/>
    <lineage>
        <taxon>Bacteria</taxon>
        <taxon>Candidatus Magasanikiibacteriota</taxon>
    </lineage>
</organism>
<dbReference type="Proteomes" id="UP000034849">
    <property type="component" value="Unassembled WGS sequence"/>
</dbReference>
<dbReference type="EMBL" id="LBSX01000008">
    <property type="protein sequence ID" value="KKQ27517.1"/>
    <property type="molecule type" value="Genomic_DNA"/>
</dbReference>
<dbReference type="STRING" id="1619046.US42_C0008G0028"/>
<evidence type="ECO:0000313" key="2">
    <source>
        <dbReference type="Proteomes" id="UP000034849"/>
    </source>
</evidence>
<evidence type="ECO:0000313" key="1">
    <source>
        <dbReference type="EMBL" id="KKQ27517.1"/>
    </source>
</evidence>
<gene>
    <name evidence="1" type="ORF">US42_C0008G0028</name>
</gene>
<protein>
    <submittedName>
        <fullName evidence="1">Uncharacterized protein</fullName>
    </submittedName>
</protein>